<dbReference type="InterPro" id="IPR002737">
    <property type="entry name" value="MEMO1_fam"/>
</dbReference>
<evidence type="ECO:0000256" key="1">
    <source>
        <dbReference type="ARBA" id="ARBA00006315"/>
    </source>
</evidence>
<keyword evidence="2" id="KW-0560">Oxidoreductase</keyword>
<dbReference type="HAMAP" id="MF_00055">
    <property type="entry name" value="MEMO1"/>
    <property type="match status" value="1"/>
</dbReference>
<dbReference type="Gene3D" id="3.40.830.10">
    <property type="entry name" value="LigB-like"/>
    <property type="match status" value="1"/>
</dbReference>
<evidence type="ECO:0000313" key="2">
    <source>
        <dbReference type="EMBL" id="VAX20337.1"/>
    </source>
</evidence>
<dbReference type="Pfam" id="PF01875">
    <property type="entry name" value="Memo"/>
    <property type="match status" value="1"/>
</dbReference>
<protein>
    <submittedName>
        <fullName evidence="2">Candidate phosphomevalonate decarboxylase COG1355, Predicted dioxygenase</fullName>
    </submittedName>
</protein>
<organism evidence="2">
    <name type="scientific">hydrothermal vent metagenome</name>
    <dbReference type="NCBI Taxonomy" id="652676"/>
    <lineage>
        <taxon>unclassified sequences</taxon>
        <taxon>metagenomes</taxon>
        <taxon>ecological metagenomes</taxon>
    </lineage>
</organism>
<reference evidence="2" key="1">
    <citation type="submission" date="2018-06" db="EMBL/GenBank/DDBJ databases">
        <authorList>
            <person name="Zhirakovskaya E."/>
        </authorList>
    </citation>
    <scope>NUCLEOTIDE SEQUENCE</scope>
</reference>
<comment type="similarity">
    <text evidence="1">Belongs to the MEMO1 family.</text>
</comment>
<name>A0A3B1CUH8_9ZZZZ</name>
<dbReference type="PANTHER" id="PTHR11060">
    <property type="entry name" value="PROTEIN MEMO1"/>
    <property type="match status" value="1"/>
</dbReference>
<dbReference type="NCBIfam" id="TIGR04336">
    <property type="entry name" value="AmmeMemoSam_B"/>
    <property type="match status" value="1"/>
</dbReference>
<dbReference type="EMBL" id="UOGA01000174">
    <property type="protein sequence ID" value="VAX20337.1"/>
    <property type="molecule type" value="Genomic_DNA"/>
</dbReference>
<keyword evidence="2" id="KW-0223">Dioxygenase</keyword>
<dbReference type="GO" id="GO:0051213">
    <property type="term" value="F:dioxygenase activity"/>
    <property type="evidence" value="ECO:0007669"/>
    <property type="project" value="UniProtKB-KW"/>
</dbReference>
<accession>A0A3B1CUH8</accession>
<dbReference type="CDD" id="cd07361">
    <property type="entry name" value="MEMO_like"/>
    <property type="match status" value="1"/>
</dbReference>
<dbReference type="PANTHER" id="PTHR11060:SF0">
    <property type="entry name" value="PROTEIN MEMO1"/>
    <property type="match status" value="1"/>
</dbReference>
<proteinExistence type="inferred from homology"/>
<gene>
    <name evidence="2" type="ORF">MNBD_NITROSPINAE04-2429</name>
</gene>
<sequence length="277" mass="29745">MIRKATVAGRFYPGSKESIISQIESFDFDDKEPVEAFGVVAPHAGYQYSGPVAAKVYARLKIRGSVILIGPNHGSGRGSDAPPVAIMSEGSWELPTGEVCIDGELAKILMEEAPVITEAGWAHEAEHSLEVQIPFLQRFAGDVSNAPPIMIDPIIMARLARDQVIELADGIFRAVEKYGKPVTFVASTDFSHYVPHKTAHELDHMAIKKIEALDGPGLLDVVSKNQISMCGVQPTAVVIEVCKRLGAKKAELVSYQTSGDITGDFSSVVGYGGLLIV</sequence>
<dbReference type="AlphaFoldDB" id="A0A3B1CUH8"/>